<evidence type="ECO:0000313" key="2">
    <source>
        <dbReference type="EMBL" id="BBA85121.1"/>
    </source>
</evidence>
<evidence type="ECO:0000256" key="1">
    <source>
        <dbReference type="SAM" id="Phobius"/>
    </source>
</evidence>
<name>A0A2Z5T3Z3_9GAMM</name>
<keyword evidence="1" id="KW-1133">Transmembrane helix</keyword>
<dbReference type="KEGG" id="eor:NARRFE1_01860"/>
<dbReference type="AlphaFoldDB" id="A0A2Z5T3Z3"/>
<dbReference type="RefSeq" id="WP_148708468.1">
    <property type="nucleotide sequence ID" value="NZ_AP018161.1"/>
</dbReference>
<proteinExistence type="predicted"/>
<dbReference type="Proteomes" id="UP000289537">
    <property type="component" value="Chromosome"/>
</dbReference>
<feature type="transmembrane region" description="Helical" evidence="1">
    <location>
        <begin position="72"/>
        <end position="94"/>
    </location>
</feature>
<gene>
    <name evidence="2" type="primary">sufE</name>
    <name evidence="2" type="ORF">NARRFE1_01860</name>
</gene>
<dbReference type="SUPFAM" id="SSF82649">
    <property type="entry name" value="SufE/NifU"/>
    <property type="match status" value="1"/>
</dbReference>
<accession>A0A2Z5T3Z3</accession>
<keyword evidence="1" id="KW-0812">Transmembrane</keyword>
<keyword evidence="1" id="KW-0472">Membrane</keyword>
<sequence>MIIKSLKKNNININKINDYFNNNIFEEKILFLLKISNLLYKFNIKNYNKNNIKNLICNNTIHIKLLKKNKYIYMYGFSDSKIIRGIISFIFLFFNNKDINFIKNKKKYNFLFYKYFKKYKIIKNLNILYKIKKKLDYKFNKFINKYLN</sequence>
<protein>
    <submittedName>
        <fullName evidence="2">Cysteine desulfuration protein SufE</fullName>
    </submittedName>
</protein>
<evidence type="ECO:0000313" key="3">
    <source>
        <dbReference type="Proteomes" id="UP000289537"/>
    </source>
</evidence>
<organism evidence="2 3">
    <name type="scientific">endosymbiont of Rhynchophorus ferrugineus</name>
    <dbReference type="NCBI Taxonomy" id="1972133"/>
    <lineage>
        <taxon>Bacteria</taxon>
        <taxon>Pseudomonadati</taxon>
        <taxon>Pseudomonadota</taxon>
        <taxon>Gammaproteobacteria</taxon>
        <taxon>Candidatus Nardonella</taxon>
    </lineage>
</organism>
<dbReference type="EMBL" id="AP018161">
    <property type="protein sequence ID" value="BBA85121.1"/>
    <property type="molecule type" value="Genomic_DNA"/>
</dbReference>
<keyword evidence="3" id="KW-1185">Reference proteome</keyword>
<reference evidence="2 3" key="1">
    <citation type="journal article" date="2017" name="Proc. Natl. Acad. Sci. U.S.A.">
        <title>Small genome symbiont underlies cuticle hardness in beetles.</title>
        <authorList>
            <person name="Anbutsu H."/>
            <person name="Moriyama M."/>
            <person name="Nikoh N."/>
            <person name="Hosokawa T."/>
            <person name="Futahashi R."/>
            <person name="Tanahashi M."/>
            <person name="Meng X.Y."/>
            <person name="Kuriwada T."/>
            <person name="Mori N."/>
            <person name="Oshima K."/>
            <person name="Hattori M."/>
            <person name="Fujie M."/>
            <person name="Satoh N."/>
            <person name="Maeda T."/>
            <person name="Shigenobu S."/>
            <person name="Koga R."/>
            <person name="Fukatsu T."/>
        </authorList>
    </citation>
    <scope>NUCLEOTIDE SEQUENCE [LARGE SCALE GENOMIC DNA]</scope>
    <source>
        <strain evidence="2">NARRFE1</strain>
    </source>
</reference>